<proteinExistence type="predicted"/>
<reference evidence="1" key="2">
    <citation type="submission" date="2023-04" db="EMBL/GenBank/DDBJ databases">
        <authorList>
            <person name="Bu L."/>
            <person name="Lu L."/>
            <person name="Laidemitt M.R."/>
            <person name="Zhang S.M."/>
            <person name="Mutuku M."/>
            <person name="Mkoji G."/>
            <person name="Steinauer M."/>
            <person name="Loker E.S."/>
        </authorList>
    </citation>
    <scope>NUCLEOTIDE SEQUENCE</scope>
    <source>
        <strain evidence="1">KasaAsao</strain>
        <tissue evidence="1">Whole Snail</tissue>
    </source>
</reference>
<protein>
    <submittedName>
        <fullName evidence="1">Protein PXR1</fullName>
    </submittedName>
</protein>
<keyword evidence="2" id="KW-1185">Reference proteome</keyword>
<evidence type="ECO:0000313" key="2">
    <source>
        <dbReference type="Proteomes" id="UP001233172"/>
    </source>
</evidence>
<dbReference type="Proteomes" id="UP001233172">
    <property type="component" value="Unassembled WGS sequence"/>
</dbReference>
<comment type="caution">
    <text evidence="1">The sequence shown here is derived from an EMBL/GenBank/DDBJ whole genome shotgun (WGS) entry which is preliminary data.</text>
</comment>
<name>A0AAD8ANZ4_BIOPF</name>
<accession>A0AAD8ANZ4</accession>
<dbReference type="AlphaFoldDB" id="A0AAD8ANZ4"/>
<gene>
    <name evidence="1" type="ORF">Bpfe_030844</name>
</gene>
<sequence>MLHQKDISQQDILPLQDVTPERHSTARHCACKMLHLQNVTPKRHSTRHYACKLLPLQDVSQGRHLPLEDITPAKCHLSKM</sequence>
<reference evidence="1" key="1">
    <citation type="journal article" date="2023" name="PLoS Negl. Trop. Dis.">
        <title>A genome sequence for Biomphalaria pfeifferi, the major vector snail for the human-infecting parasite Schistosoma mansoni.</title>
        <authorList>
            <person name="Bu L."/>
            <person name="Lu L."/>
            <person name="Laidemitt M.R."/>
            <person name="Zhang S.M."/>
            <person name="Mutuku M."/>
            <person name="Mkoji G."/>
            <person name="Steinauer M."/>
            <person name="Loker E.S."/>
        </authorList>
    </citation>
    <scope>NUCLEOTIDE SEQUENCE</scope>
    <source>
        <strain evidence="1">KasaAsao</strain>
    </source>
</reference>
<dbReference type="EMBL" id="JASAOG010000411">
    <property type="protein sequence ID" value="KAK0039730.1"/>
    <property type="molecule type" value="Genomic_DNA"/>
</dbReference>
<organism evidence="1 2">
    <name type="scientific">Biomphalaria pfeifferi</name>
    <name type="common">Bloodfluke planorb</name>
    <name type="synonym">Freshwater snail</name>
    <dbReference type="NCBI Taxonomy" id="112525"/>
    <lineage>
        <taxon>Eukaryota</taxon>
        <taxon>Metazoa</taxon>
        <taxon>Spiralia</taxon>
        <taxon>Lophotrochozoa</taxon>
        <taxon>Mollusca</taxon>
        <taxon>Gastropoda</taxon>
        <taxon>Heterobranchia</taxon>
        <taxon>Euthyneura</taxon>
        <taxon>Panpulmonata</taxon>
        <taxon>Hygrophila</taxon>
        <taxon>Lymnaeoidea</taxon>
        <taxon>Planorbidae</taxon>
        <taxon>Biomphalaria</taxon>
    </lineage>
</organism>
<evidence type="ECO:0000313" key="1">
    <source>
        <dbReference type="EMBL" id="KAK0039730.1"/>
    </source>
</evidence>